<dbReference type="Proteomes" id="UP000199392">
    <property type="component" value="Unassembled WGS sequence"/>
</dbReference>
<protein>
    <submittedName>
        <fullName evidence="6">Fructose-1,6-bisphosphatase</fullName>
    </submittedName>
</protein>
<comment type="cofactor">
    <cofactor evidence="5">
        <name>Mg(2+)</name>
        <dbReference type="ChEBI" id="CHEBI:18420"/>
    </cofactor>
</comment>
<keyword evidence="3" id="KW-0378">Hydrolase</keyword>
<dbReference type="SUPFAM" id="SSF56655">
    <property type="entry name" value="Carbohydrate phosphatase"/>
    <property type="match status" value="1"/>
</dbReference>
<dbReference type="PROSITE" id="PS00630">
    <property type="entry name" value="IMP_2"/>
    <property type="match status" value="1"/>
</dbReference>
<evidence type="ECO:0000256" key="5">
    <source>
        <dbReference type="PIRSR" id="PIRSR600760-2"/>
    </source>
</evidence>
<evidence type="ECO:0000256" key="3">
    <source>
        <dbReference type="ARBA" id="ARBA00022801"/>
    </source>
</evidence>
<dbReference type="InterPro" id="IPR020583">
    <property type="entry name" value="Inositol_monoP_metal-BS"/>
</dbReference>
<evidence type="ECO:0000256" key="1">
    <source>
        <dbReference type="ARBA" id="ARBA00009759"/>
    </source>
</evidence>
<evidence type="ECO:0000313" key="6">
    <source>
        <dbReference type="EMBL" id="SFT11102.1"/>
    </source>
</evidence>
<dbReference type="PRINTS" id="PR00377">
    <property type="entry name" value="IMPHPHTASES"/>
</dbReference>
<gene>
    <name evidence="6" type="ORF">SAMN04488050_110207</name>
</gene>
<feature type="binding site" evidence="5">
    <location>
        <position position="82"/>
    </location>
    <ligand>
        <name>Mg(2+)</name>
        <dbReference type="ChEBI" id="CHEBI:18420"/>
        <label>1</label>
        <note>catalytic</note>
    </ligand>
</feature>
<dbReference type="Gene3D" id="3.40.190.80">
    <property type="match status" value="1"/>
</dbReference>
<proteinExistence type="inferred from homology"/>
<dbReference type="GO" id="GO:0006020">
    <property type="term" value="P:inositol metabolic process"/>
    <property type="evidence" value="ECO:0007669"/>
    <property type="project" value="TreeGrafter"/>
</dbReference>
<dbReference type="GO" id="GO:0046854">
    <property type="term" value="P:phosphatidylinositol phosphate biosynthetic process"/>
    <property type="evidence" value="ECO:0007669"/>
    <property type="project" value="InterPro"/>
</dbReference>
<dbReference type="RefSeq" id="WP_092427614.1">
    <property type="nucleotide sequence ID" value="NZ_FNCL01000010.1"/>
</dbReference>
<dbReference type="AlphaFoldDB" id="A0A1I6VBT2"/>
<feature type="binding site" evidence="5">
    <location>
        <position position="235"/>
    </location>
    <ligand>
        <name>Mg(2+)</name>
        <dbReference type="ChEBI" id="CHEBI:18420"/>
        <label>1</label>
        <note>catalytic</note>
    </ligand>
</feature>
<name>A0A1I6VBT2_9RHOB</name>
<feature type="binding site" evidence="5">
    <location>
        <position position="108"/>
    </location>
    <ligand>
        <name>Mg(2+)</name>
        <dbReference type="ChEBI" id="CHEBI:18420"/>
        <label>1</label>
        <note>catalytic</note>
    </ligand>
</feature>
<keyword evidence="2 5" id="KW-0479">Metal-binding</keyword>
<dbReference type="PANTHER" id="PTHR20854:SF4">
    <property type="entry name" value="INOSITOL-1-MONOPHOSPHATASE-RELATED"/>
    <property type="match status" value="1"/>
</dbReference>
<evidence type="ECO:0000313" key="7">
    <source>
        <dbReference type="Proteomes" id="UP000199392"/>
    </source>
</evidence>
<dbReference type="PANTHER" id="PTHR20854">
    <property type="entry name" value="INOSITOL MONOPHOSPHATASE"/>
    <property type="match status" value="1"/>
</dbReference>
<keyword evidence="7" id="KW-1185">Reference proteome</keyword>
<comment type="similarity">
    <text evidence="1">Belongs to the inositol monophosphatase superfamily.</text>
</comment>
<dbReference type="GO" id="GO:0046872">
    <property type="term" value="F:metal ion binding"/>
    <property type="evidence" value="ECO:0007669"/>
    <property type="project" value="UniProtKB-KW"/>
</dbReference>
<keyword evidence="4 5" id="KW-0460">Magnesium</keyword>
<evidence type="ECO:0000256" key="4">
    <source>
        <dbReference type="ARBA" id="ARBA00022842"/>
    </source>
</evidence>
<dbReference type="OrthoDB" id="9785695at2"/>
<dbReference type="InterPro" id="IPR020550">
    <property type="entry name" value="Inositol_monophosphatase_CS"/>
</dbReference>
<dbReference type="STRING" id="311180.SAMN04488050_110207"/>
<dbReference type="InterPro" id="IPR000760">
    <property type="entry name" value="Inositol_monophosphatase-like"/>
</dbReference>
<dbReference type="Gene3D" id="3.30.540.10">
    <property type="entry name" value="Fructose-1,6-Bisphosphatase, subunit A, domain 1"/>
    <property type="match status" value="1"/>
</dbReference>
<reference evidence="7" key="1">
    <citation type="submission" date="2016-10" db="EMBL/GenBank/DDBJ databases">
        <authorList>
            <person name="Varghese N."/>
            <person name="Submissions S."/>
        </authorList>
    </citation>
    <scope>NUCLEOTIDE SEQUENCE [LARGE SCALE GENOMIC DNA]</scope>
    <source>
        <strain evidence="7">DSM 26894</strain>
    </source>
</reference>
<dbReference type="Pfam" id="PF00459">
    <property type="entry name" value="Inositol_P"/>
    <property type="match status" value="1"/>
</dbReference>
<organism evidence="6 7">
    <name type="scientific">Alloyangia pacifica</name>
    <dbReference type="NCBI Taxonomy" id="311180"/>
    <lineage>
        <taxon>Bacteria</taxon>
        <taxon>Pseudomonadati</taxon>
        <taxon>Pseudomonadota</taxon>
        <taxon>Alphaproteobacteria</taxon>
        <taxon>Rhodobacterales</taxon>
        <taxon>Roseobacteraceae</taxon>
        <taxon>Alloyangia</taxon>
    </lineage>
</organism>
<evidence type="ECO:0000256" key="2">
    <source>
        <dbReference type="ARBA" id="ARBA00022723"/>
    </source>
</evidence>
<feature type="binding site" evidence="5">
    <location>
        <position position="105"/>
    </location>
    <ligand>
        <name>Mg(2+)</name>
        <dbReference type="ChEBI" id="CHEBI:18420"/>
        <label>1</label>
        <note>catalytic</note>
    </ligand>
</feature>
<dbReference type="EMBL" id="FOZW01000010">
    <property type="protein sequence ID" value="SFT11102.1"/>
    <property type="molecule type" value="Genomic_DNA"/>
</dbReference>
<dbReference type="GO" id="GO:0007165">
    <property type="term" value="P:signal transduction"/>
    <property type="evidence" value="ECO:0007669"/>
    <property type="project" value="TreeGrafter"/>
</dbReference>
<dbReference type="PROSITE" id="PS00629">
    <property type="entry name" value="IMP_1"/>
    <property type="match status" value="1"/>
</dbReference>
<sequence length="293" mass="32078">MTDSLPMPISAPITPAQRTSILNLLRRAARAEILPRFRALDPSEISEKTGRQDLVTAADKGAEAMIARGLQRMYPHALIVGEEAVAEHPEIRDKIGDAELAFTIDPVDGTWNYAHGLATFGIILSATRFGVPVFGMIYDPIMDDVVIAETGGPAEMFLPKRRLTRRLGVSPGGQLSELQGFIPFYLLPEEKRSEVGAALPLFERSHTLRCSAHEFRLFAQGSVDFHFSARLTPWDHAAGALIAKCAGGHVAMLDGSEYNAKLRDGVLLCASNKETWERIRDAFAFLLEPPAEG</sequence>
<dbReference type="GO" id="GO:0008934">
    <property type="term" value="F:inositol monophosphate 1-phosphatase activity"/>
    <property type="evidence" value="ECO:0007669"/>
    <property type="project" value="TreeGrafter"/>
</dbReference>
<accession>A0A1I6VBT2</accession>